<dbReference type="EMBL" id="FOPM01000006">
    <property type="protein sequence ID" value="SFG58779.1"/>
    <property type="molecule type" value="Genomic_DNA"/>
</dbReference>
<protein>
    <submittedName>
        <fullName evidence="3">Pimeloyl-ACP methyl ester carboxylesterase</fullName>
    </submittedName>
</protein>
<comment type="similarity">
    <text evidence="1">Belongs to the AB hydrolase superfamily. Bacterial non-heme haloperoxidase / perhydrolase family.</text>
</comment>
<dbReference type="OrthoDB" id="9779853at2"/>
<dbReference type="Gene3D" id="3.40.50.1820">
    <property type="entry name" value="alpha/beta hydrolase"/>
    <property type="match status" value="1"/>
</dbReference>
<dbReference type="InterPro" id="IPR000639">
    <property type="entry name" value="Epox_hydrolase-like"/>
</dbReference>
<dbReference type="FunFam" id="3.40.50.1820:FF:000205">
    <property type="entry name" value="Non-haem bromoperoxidase BPO-A2"/>
    <property type="match status" value="1"/>
</dbReference>
<evidence type="ECO:0000259" key="2">
    <source>
        <dbReference type="Pfam" id="PF00561"/>
    </source>
</evidence>
<dbReference type="PRINTS" id="PR00412">
    <property type="entry name" value="EPOXHYDRLASE"/>
</dbReference>
<dbReference type="PANTHER" id="PTHR43433">
    <property type="entry name" value="HYDROLASE, ALPHA/BETA FOLD FAMILY PROTEIN"/>
    <property type="match status" value="1"/>
</dbReference>
<organism evidence="3 4">
    <name type="scientific">Methylobacterium gossipiicola</name>
    <dbReference type="NCBI Taxonomy" id="582675"/>
    <lineage>
        <taxon>Bacteria</taxon>
        <taxon>Pseudomonadati</taxon>
        <taxon>Pseudomonadota</taxon>
        <taxon>Alphaproteobacteria</taxon>
        <taxon>Hyphomicrobiales</taxon>
        <taxon>Methylobacteriaceae</taxon>
        <taxon>Methylobacterium</taxon>
    </lineage>
</organism>
<dbReference type="SUPFAM" id="SSF53474">
    <property type="entry name" value="alpha/beta-Hydrolases"/>
    <property type="match status" value="1"/>
</dbReference>
<dbReference type="PANTHER" id="PTHR43433:SF4">
    <property type="entry name" value="NON-HEME CHLOROPEROXIDASE-RELATED"/>
    <property type="match status" value="1"/>
</dbReference>
<proteinExistence type="inferred from homology"/>
<reference evidence="4" key="1">
    <citation type="submission" date="2016-10" db="EMBL/GenBank/DDBJ databases">
        <authorList>
            <person name="Varghese N."/>
            <person name="Submissions S."/>
        </authorList>
    </citation>
    <scope>NUCLEOTIDE SEQUENCE [LARGE SCALE GENOMIC DNA]</scope>
    <source>
        <strain evidence="4">Gh-105</strain>
    </source>
</reference>
<gene>
    <name evidence="3" type="ORF">SAMN05192565_10658</name>
</gene>
<dbReference type="RefSeq" id="WP_091970229.1">
    <property type="nucleotide sequence ID" value="NZ_FOPM01000006.1"/>
</dbReference>
<dbReference type="InterPro" id="IPR000073">
    <property type="entry name" value="AB_hydrolase_1"/>
</dbReference>
<dbReference type="Proteomes" id="UP000199229">
    <property type="component" value="Unassembled WGS sequence"/>
</dbReference>
<sequence length="273" mass="29541">MPFLDTPDGTRLYYKDWGSGRPVVFIHGWPLDADMWEYQMPAVTEAGFRTLAYDRRGFGRSDQPWGGYDYDTFADDLKAVLDGLDLQDVALVGFSMGGGEIARYLSRHGGARVSRVALISAVTPMMLKTNDNPDGVDASVFEEMIAGLKADRPHFLANFAKTFFGAGVFTAPASTELMRWTGDIAMRASPKATTACVQAFGGTDFRADMAHFRVPTLIVHGDDDQTVPIDTSGRAAAAAIPGSAFIVYKGASHALPFTHAEELTGDLIAFLKA</sequence>
<dbReference type="AlphaFoldDB" id="A0A1I2T3U5"/>
<evidence type="ECO:0000313" key="4">
    <source>
        <dbReference type="Proteomes" id="UP000199229"/>
    </source>
</evidence>
<dbReference type="Pfam" id="PF00561">
    <property type="entry name" value="Abhydrolase_1"/>
    <property type="match status" value="1"/>
</dbReference>
<dbReference type="PRINTS" id="PR00111">
    <property type="entry name" value="ABHYDROLASE"/>
</dbReference>
<dbReference type="InterPro" id="IPR050471">
    <property type="entry name" value="AB_hydrolase"/>
</dbReference>
<dbReference type="InterPro" id="IPR029058">
    <property type="entry name" value="AB_hydrolase_fold"/>
</dbReference>
<evidence type="ECO:0000256" key="1">
    <source>
        <dbReference type="ARBA" id="ARBA00038128"/>
    </source>
</evidence>
<dbReference type="GO" id="GO:0003824">
    <property type="term" value="F:catalytic activity"/>
    <property type="evidence" value="ECO:0007669"/>
    <property type="project" value="InterPro"/>
</dbReference>
<feature type="domain" description="AB hydrolase-1" evidence="2">
    <location>
        <begin position="22"/>
        <end position="259"/>
    </location>
</feature>
<evidence type="ECO:0000313" key="3">
    <source>
        <dbReference type="EMBL" id="SFG58779.1"/>
    </source>
</evidence>
<dbReference type="STRING" id="582675.SAMN05192565_10658"/>
<accession>A0A1I2T3U5</accession>
<keyword evidence="4" id="KW-1185">Reference proteome</keyword>
<name>A0A1I2T3U5_9HYPH</name>